<evidence type="ECO:0000313" key="2">
    <source>
        <dbReference type="Proteomes" id="UP000178276"/>
    </source>
</evidence>
<gene>
    <name evidence="1" type="ORF">A2W57_01495</name>
</gene>
<protein>
    <submittedName>
        <fullName evidence="1">Uncharacterized protein</fullName>
    </submittedName>
</protein>
<dbReference type="InterPro" id="IPR050010">
    <property type="entry name" value="ETEC_3214_dom"/>
</dbReference>
<reference evidence="1 2" key="1">
    <citation type="journal article" date="2016" name="Nat. Commun.">
        <title>Thousands of microbial genomes shed light on interconnected biogeochemical processes in an aquifer system.</title>
        <authorList>
            <person name="Anantharaman K."/>
            <person name="Brown C.T."/>
            <person name="Hug L.A."/>
            <person name="Sharon I."/>
            <person name="Castelle C.J."/>
            <person name="Probst A.J."/>
            <person name="Thomas B.C."/>
            <person name="Singh A."/>
            <person name="Wilkins M.J."/>
            <person name="Karaoz U."/>
            <person name="Brodie E.L."/>
            <person name="Williams K.H."/>
            <person name="Hubbard S.S."/>
            <person name="Banfield J.F."/>
        </authorList>
    </citation>
    <scope>NUCLEOTIDE SEQUENCE [LARGE SCALE GENOMIC DNA]</scope>
</reference>
<name>A0A1F5WDV4_9BACT</name>
<proteinExistence type="predicted"/>
<organism evidence="1 2">
    <name type="scientific">Candidatus Giovannonibacteria bacterium RIFCSPHIGHO2_02_43_16</name>
    <dbReference type="NCBI Taxonomy" id="1798331"/>
    <lineage>
        <taxon>Bacteria</taxon>
        <taxon>Candidatus Giovannoniibacteriota</taxon>
    </lineage>
</organism>
<dbReference type="STRING" id="1798331.A2W57_01495"/>
<evidence type="ECO:0000313" key="1">
    <source>
        <dbReference type="EMBL" id="OGF73804.1"/>
    </source>
</evidence>
<dbReference type="AlphaFoldDB" id="A0A1F5WDV4"/>
<dbReference type="NCBIfam" id="NF043066">
    <property type="entry name" value="ETEC_3214_dom"/>
    <property type="match status" value="1"/>
</dbReference>
<sequence>MKLQIFADKLKKSPIALLVATILFLFSTFITISQGFTVVRDYYVSTIGYKKELLKQISGLNAGVHIDNFKNIFGTPLFVNGTLIKEYIFVNNYFYLQAITDSSGTILAYSITIREKNFNPQIDLGPYTSNNISKKIILGETTYLGLADFSDPNEIFSYVGAHNYHYTEGYYFGNPGKYQTFFFSTNESGYNKEDHTDLLPLNSNDATISNSKIKEFRSEETINTYTVTAPLVDKEDLNLRGYIFYNYDNDDGFLLGPSYNQVRVLD</sequence>
<comment type="caution">
    <text evidence="1">The sequence shown here is derived from an EMBL/GenBank/DDBJ whole genome shotgun (WGS) entry which is preliminary data.</text>
</comment>
<accession>A0A1F5WDV4</accession>
<dbReference type="EMBL" id="MFHJ01000025">
    <property type="protein sequence ID" value="OGF73804.1"/>
    <property type="molecule type" value="Genomic_DNA"/>
</dbReference>
<dbReference type="Proteomes" id="UP000178276">
    <property type="component" value="Unassembled WGS sequence"/>
</dbReference>